<dbReference type="Proteomes" id="UP000006180">
    <property type="component" value="Chromosome"/>
</dbReference>
<dbReference type="PATRIC" id="fig|1185652.3.peg.5503"/>
<dbReference type="Pfam" id="PF07617">
    <property type="entry name" value="DUF1579"/>
    <property type="match status" value="1"/>
</dbReference>
<sequence length="194" mass="21842">MDLAATGPMSRGIGGTNYGYAIERARSRVNDHARNKEEKVKAEPQEEHRWLEQLLGEWTSEHSTGSAEASGPWVENVRSMQGLWVVCEGQGTMPDGNPGQTLMTLGFNPLTGRYVGTWVGSMMTHMWVYDGEIEDDGKTLALNCEGPDFENPGRSARYQDRITLIDANRRTLTARVQAEDGSWKEMMQAEYRRR</sequence>
<gene>
    <name evidence="1" type="ORF">USDA257_c53030</name>
</gene>
<dbReference type="InterPro" id="IPR011473">
    <property type="entry name" value="DUF1579"/>
</dbReference>
<accession>I3XD71</accession>
<dbReference type="HOGENOM" id="CLU_112398_1_0_5"/>
<proteinExistence type="predicted"/>
<dbReference type="EMBL" id="CP003563">
    <property type="protein sequence ID" value="AFL53827.1"/>
    <property type="molecule type" value="Genomic_DNA"/>
</dbReference>
<evidence type="ECO:0000313" key="2">
    <source>
        <dbReference type="Proteomes" id="UP000006180"/>
    </source>
</evidence>
<dbReference type="KEGG" id="sfd:USDA257_c53030"/>
<evidence type="ECO:0000313" key="1">
    <source>
        <dbReference type="EMBL" id="AFL53827.1"/>
    </source>
</evidence>
<name>I3XD71_SINF2</name>
<dbReference type="eggNOG" id="ENOG50305GB">
    <property type="taxonomic scope" value="Bacteria"/>
</dbReference>
<organism evidence="1 2">
    <name type="scientific">Sinorhizobium fredii (strain USDA 257)</name>
    <dbReference type="NCBI Taxonomy" id="1185652"/>
    <lineage>
        <taxon>Bacteria</taxon>
        <taxon>Pseudomonadati</taxon>
        <taxon>Pseudomonadota</taxon>
        <taxon>Alphaproteobacteria</taxon>
        <taxon>Hyphomicrobiales</taxon>
        <taxon>Rhizobiaceae</taxon>
        <taxon>Sinorhizobium/Ensifer group</taxon>
        <taxon>Sinorhizobium</taxon>
    </lineage>
</organism>
<evidence type="ECO:0008006" key="3">
    <source>
        <dbReference type="Google" id="ProtNLM"/>
    </source>
</evidence>
<dbReference type="AlphaFoldDB" id="I3XD71"/>
<reference evidence="1 2" key="1">
    <citation type="journal article" date="2012" name="J. Bacteriol.">
        <title>Complete genome sequence of the broad-host-range strain Sinorhizobium fredii USDA257.</title>
        <authorList>
            <person name="Schuldes J."/>
            <person name="Rodriguez Orbegoso M."/>
            <person name="Schmeisser C."/>
            <person name="Krishnan H.B."/>
            <person name="Daniel R."/>
            <person name="Streit W.R."/>
        </authorList>
    </citation>
    <scope>NUCLEOTIDE SEQUENCE [LARGE SCALE GENOMIC DNA]</scope>
    <source>
        <strain evidence="1 2">USDA 257</strain>
    </source>
</reference>
<protein>
    <recommendedName>
        <fullName evidence="3">DUF1579 domain-containing protein</fullName>
    </recommendedName>
</protein>
<dbReference type="STRING" id="1185652.USDA257_c53030"/>